<dbReference type="WBParaSite" id="ACRNAN_scaffold8770.g29618.t1">
    <property type="protein sequence ID" value="ACRNAN_scaffold8770.g29618.t1"/>
    <property type="gene ID" value="ACRNAN_scaffold8770.g29618"/>
</dbReference>
<organism evidence="1 2">
    <name type="scientific">Acrobeloides nanus</name>
    <dbReference type="NCBI Taxonomy" id="290746"/>
    <lineage>
        <taxon>Eukaryota</taxon>
        <taxon>Metazoa</taxon>
        <taxon>Ecdysozoa</taxon>
        <taxon>Nematoda</taxon>
        <taxon>Chromadorea</taxon>
        <taxon>Rhabditida</taxon>
        <taxon>Tylenchina</taxon>
        <taxon>Cephalobomorpha</taxon>
        <taxon>Cephaloboidea</taxon>
        <taxon>Cephalobidae</taxon>
        <taxon>Acrobeloides</taxon>
    </lineage>
</organism>
<dbReference type="AlphaFoldDB" id="A0A914EKC5"/>
<name>A0A914EKC5_9BILA</name>
<dbReference type="Proteomes" id="UP000887540">
    <property type="component" value="Unplaced"/>
</dbReference>
<evidence type="ECO:0000313" key="2">
    <source>
        <dbReference type="WBParaSite" id="ACRNAN_scaffold8770.g29618.t1"/>
    </source>
</evidence>
<proteinExistence type="predicted"/>
<sequence length="186" mass="23039">MGDYKLTRSSSLATVPPFEYNRPAGLKRTYSVTDFTSRLLPLELYQSPPRPPHRFNRQDYSLLPKWSYHYDPKYKINPMRNYPNYSHYDDYLQDRYYYFSPIYYRFRPYRSNWLDVTGNTNRLQGLELYRAGTIRFDTLDKCFLTPKFWDRRFNSWKRAHTWDTEKYYLPSWTDKRSRQYFTYWSS</sequence>
<protein>
    <submittedName>
        <fullName evidence="2">Uncharacterized protein</fullName>
    </submittedName>
</protein>
<evidence type="ECO:0000313" key="1">
    <source>
        <dbReference type="Proteomes" id="UP000887540"/>
    </source>
</evidence>
<keyword evidence="1" id="KW-1185">Reference proteome</keyword>
<accession>A0A914EKC5</accession>
<reference evidence="2" key="1">
    <citation type="submission" date="2022-11" db="UniProtKB">
        <authorList>
            <consortium name="WormBaseParasite"/>
        </authorList>
    </citation>
    <scope>IDENTIFICATION</scope>
</reference>